<organism evidence="1 2">
    <name type="scientific">Candidatus Nitrosocaldus cavascurensis</name>
    <dbReference type="NCBI Taxonomy" id="2058097"/>
    <lineage>
        <taxon>Archaea</taxon>
        <taxon>Nitrososphaerota</taxon>
        <taxon>Nitrososphaeria</taxon>
        <taxon>Candidatus Nitrosocaldales</taxon>
        <taxon>Candidatus Nitrosocaldaceae</taxon>
        <taxon>Candidatus Nitrosocaldus</taxon>
    </lineage>
</organism>
<dbReference type="Proteomes" id="UP000236248">
    <property type="component" value="Chromosome NCAV"/>
</dbReference>
<keyword evidence="2" id="KW-1185">Reference proteome</keyword>
<evidence type="ECO:0000313" key="2">
    <source>
        <dbReference type="Proteomes" id="UP000236248"/>
    </source>
</evidence>
<evidence type="ECO:0000313" key="1">
    <source>
        <dbReference type="EMBL" id="SPC33499.1"/>
    </source>
</evidence>
<proteinExistence type="predicted"/>
<reference evidence="2" key="1">
    <citation type="submission" date="2018-01" db="EMBL/GenBank/DDBJ databases">
        <authorList>
            <person name="Kerou L M."/>
        </authorList>
    </citation>
    <scope>NUCLEOTIDE SEQUENCE [LARGE SCALE GENOMIC DNA]</scope>
    <source>
        <strain evidence="2">SCU2</strain>
    </source>
</reference>
<dbReference type="AlphaFoldDB" id="A0A2K5APG1"/>
<name>A0A2K5APG1_9ARCH</name>
<sequence>MIFDGLMNEAMGTGTAASRGLAHLTSTAATTGLTSGFGMGPGLTLSLWPAMLNYEQ</sequence>
<dbReference type="KEGG" id="ncv:NCAV_0305"/>
<accession>A0A2K5APG1</accession>
<dbReference type="EMBL" id="LT981265">
    <property type="protein sequence ID" value="SPC33499.1"/>
    <property type="molecule type" value="Genomic_DNA"/>
</dbReference>
<gene>
    <name evidence="1" type="ORF">NCAV_0305</name>
</gene>
<protein>
    <submittedName>
        <fullName evidence="1">Uncharacterized protein</fullName>
    </submittedName>
</protein>